<accession>A0AAN6IVF1</accession>
<evidence type="ECO:0000313" key="2">
    <source>
        <dbReference type="Proteomes" id="UP001161757"/>
    </source>
</evidence>
<reference evidence="1" key="1">
    <citation type="submission" date="2023-01" db="EMBL/GenBank/DDBJ databases">
        <title>Exophiala dermititidis isolated from Cystic Fibrosis Patient.</title>
        <authorList>
            <person name="Kurbessoian T."/>
            <person name="Crocker A."/>
            <person name="Murante D."/>
            <person name="Hogan D.A."/>
            <person name="Stajich J.E."/>
        </authorList>
    </citation>
    <scope>NUCLEOTIDE SEQUENCE</scope>
    <source>
        <strain evidence="1">Ex8</strain>
    </source>
</reference>
<name>A0AAN6IVF1_EXODE</name>
<evidence type="ECO:0000313" key="1">
    <source>
        <dbReference type="EMBL" id="KAJ8992117.1"/>
    </source>
</evidence>
<dbReference type="Proteomes" id="UP001161757">
    <property type="component" value="Unassembled WGS sequence"/>
</dbReference>
<gene>
    <name evidence="1" type="ORF">HRR80_004013</name>
</gene>
<organism evidence="1 2">
    <name type="scientific">Exophiala dermatitidis</name>
    <name type="common">Black yeast-like fungus</name>
    <name type="synonym">Wangiella dermatitidis</name>
    <dbReference type="NCBI Taxonomy" id="5970"/>
    <lineage>
        <taxon>Eukaryota</taxon>
        <taxon>Fungi</taxon>
        <taxon>Dikarya</taxon>
        <taxon>Ascomycota</taxon>
        <taxon>Pezizomycotina</taxon>
        <taxon>Eurotiomycetes</taxon>
        <taxon>Chaetothyriomycetidae</taxon>
        <taxon>Chaetothyriales</taxon>
        <taxon>Herpotrichiellaceae</taxon>
        <taxon>Exophiala</taxon>
    </lineage>
</organism>
<protein>
    <submittedName>
        <fullName evidence="1">Uncharacterized protein</fullName>
    </submittedName>
</protein>
<dbReference type="AlphaFoldDB" id="A0AAN6IVF1"/>
<comment type="caution">
    <text evidence="1">The sequence shown here is derived from an EMBL/GenBank/DDBJ whole genome shotgun (WGS) entry which is preliminary data.</text>
</comment>
<proteinExistence type="predicted"/>
<dbReference type="EMBL" id="JAJGCB010000006">
    <property type="protein sequence ID" value="KAJ8992117.1"/>
    <property type="molecule type" value="Genomic_DNA"/>
</dbReference>
<sequence length="111" mass="11856">MDLGHPSRHVGVYHLGACAPTNKARCKGCWRVESEEGCGIAKRANASGNLQAAESITLEPGQGWTMEQRKRVCRTTPYYLPAAAEMVFGTETPASLPLAPAPGSNSWAGRD</sequence>